<keyword evidence="1" id="KW-0862">Zinc</keyword>
<protein>
    <submittedName>
        <fullName evidence="4">Ring finger domain containing protein</fullName>
    </submittedName>
</protein>
<dbReference type="GO" id="GO:0008270">
    <property type="term" value="F:zinc ion binding"/>
    <property type="evidence" value="ECO:0007669"/>
    <property type="project" value="UniProtKB-KW"/>
</dbReference>
<dbReference type="EMBL" id="NRDI02000009">
    <property type="protein sequence ID" value="KAI1513477.1"/>
    <property type="molecule type" value="Genomic_DNA"/>
</dbReference>
<dbReference type="InterPro" id="IPR013083">
    <property type="entry name" value="Znf_RING/FYVE/PHD"/>
</dbReference>
<dbReference type="Proteomes" id="UP000249757">
    <property type="component" value="Unassembled WGS sequence"/>
</dbReference>
<evidence type="ECO:0000256" key="1">
    <source>
        <dbReference type="PROSITE-ProRule" id="PRU00175"/>
    </source>
</evidence>
<dbReference type="Pfam" id="PF13639">
    <property type="entry name" value="zf-RING_2"/>
    <property type="match status" value="1"/>
</dbReference>
<dbReference type="Gene3D" id="3.30.40.10">
    <property type="entry name" value="Zinc/RING finger domain, C3HC4 (zinc finger)"/>
    <property type="match status" value="1"/>
</dbReference>
<dbReference type="PROSITE" id="PS50089">
    <property type="entry name" value="ZF_RING_2"/>
    <property type="match status" value="1"/>
</dbReference>
<dbReference type="InterPro" id="IPR001841">
    <property type="entry name" value="Znf_RING"/>
</dbReference>
<evidence type="ECO:0000313" key="4">
    <source>
        <dbReference type="EMBL" id="KAI1513477.1"/>
    </source>
</evidence>
<feature type="domain" description="RING-type" evidence="3">
    <location>
        <begin position="33"/>
        <end position="81"/>
    </location>
</feature>
<dbReference type="AlphaFoldDB" id="A0A922SZU4"/>
<evidence type="ECO:0000313" key="5">
    <source>
        <dbReference type="Proteomes" id="UP000249757"/>
    </source>
</evidence>
<evidence type="ECO:0000256" key="2">
    <source>
        <dbReference type="SAM" id="MobiDB-lite"/>
    </source>
</evidence>
<proteinExistence type="predicted"/>
<accession>A0A922SZU4</accession>
<comment type="caution">
    <text evidence="4">The sequence shown here is derived from an EMBL/GenBank/DDBJ whole genome shotgun (WGS) entry which is preliminary data.</text>
</comment>
<keyword evidence="5" id="KW-1185">Reference proteome</keyword>
<keyword evidence="1" id="KW-0479">Metal-binding</keyword>
<reference evidence="5" key="1">
    <citation type="journal article" date="2022" name="Microb. Genom.">
        <title>A global pangenome for the wheat fungal pathogen Pyrenophora tritici-repentis and prediction of effector protein structural homology.</title>
        <authorList>
            <person name="Moolhuijzen P.M."/>
            <person name="See P.T."/>
            <person name="Shi G."/>
            <person name="Powell H.R."/>
            <person name="Cockram J."/>
            <person name="Jorgensen L.N."/>
            <person name="Benslimane H."/>
            <person name="Strelkov S.E."/>
            <person name="Turner J."/>
            <person name="Liu Z."/>
            <person name="Moffat C.S."/>
        </authorList>
    </citation>
    <scope>NUCLEOTIDE SEQUENCE [LARGE SCALE GENOMIC DNA]</scope>
</reference>
<sequence>MANEVDSPAIGTLEDFRTTKIVPLPTACPGEICCICQETYDKSHQAVTVLVNNCYHRFGQECLERYLNSGSRQNNTCPQCKRAWYTRVTASTNTSSTANLPPVQAQPEPRPTTHETRSTVWQEEDLYHRMANGHLAQALEHLDMVEDIISNRRTTTRDILPVLKIVERRAKEIHDELQHGDDVSRHVARLHNDRAIRASMDIGVSLNGAFMSR</sequence>
<dbReference type="SMART" id="SM00184">
    <property type="entry name" value="RING"/>
    <property type="match status" value="1"/>
</dbReference>
<dbReference type="SUPFAM" id="SSF57850">
    <property type="entry name" value="RING/U-box"/>
    <property type="match status" value="1"/>
</dbReference>
<name>A0A922SZU4_9PLEO</name>
<gene>
    <name evidence="4" type="ORF">Ptr86124_007379</name>
</gene>
<keyword evidence="1" id="KW-0863">Zinc-finger</keyword>
<organism evidence="4 5">
    <name type="scientific">Pyrenophora tritici-repentis</name>
    <dbReference type="NCBI Taxonomy" id="45151"/>
    <lineage>
        <taxon>Eukaryota</taxon>
        <taxon>Fungi</taxon>
        <taxon>Dikarya</taxon>
        <taxon>Ascomycota</taxon>
        <taxon>Pezizomycotina</taxon>
        <taxon>Dothideomycetes</taxon>
        <taxon>Pleosporomycetidae</taxon>
        <taxon>Pleosporales</taxon>
        <taxon>Pleosporineae</taxon>
        <taxon>Pleosporaceae</taxon>
        <taxon>Pyrenophora</taxon>
    </lineage>
</organism>
<feature type="region of interest" description="Disordered" evidence="2">
    <location>
        <begin position="92"/>
        <end position="116"/>
    </location>
</feature>
<evidence type="ECO:0000259" key="3">
    <source>
        <dbReference type="PROSITE" id="PS50089"/>
    </source>
</evidence>